<evidence type="ECO:0000256" key="2">
    <source>
        <dbReference type="SAM" id="Phobius"/>
    </source>
</evidence>
<feature type="region of interest" description="Disordered" evidence="1">
    <location>
        <begin position="71"/>
        <end position="265"/>
    </location>
</feature>
<reference evidence="5" key="1">
    <citation type="submission" date="2018-11" db="EMBL/GenBank/DDBJ databases">
        <title>Chitinophaga lutea sp.nov., isolate from arsenic contaminated soil.</title>
        <authorList>
            <person name="Zong Y."/>
        </authorList>
    </citation>
    <scope>NUCLEOTIDE SEQUENCE [LARGE SCALE GENOMIC DNA]</scope>
    <source>
        <strain evidence="5">YLT18</strain>
    </source>
</reference>
<dbReference type="OrthoDB" id="1523584at2"/>
<sequence>MSEQFENIIRKKLQEAEPSFDPAAWEQMKSKLDDADRRRPFWWWWAGGLLLIVGLGGWWWFAAVTDVNKSGTGGSVNNSANIRENKVPPSANPGANNNDVDKPAGRHRPYSSAPAGTANLYPQSGKNVNNPVRNSGISANINKQAGNNPVTVNPSNNSSVTHSKDVNNPVAGTEPIKNNSSSGENVNNTPNTSGVTPGNPQSGSSVPGNVNNPSTINPLPGIIPLTPTNVDNPAQKPGTVSDSAMNTEDKKKPARKKQQRGFDGGLFLGPDMNVTPAFKGMPVGITTGLIVRYHVNNRWYISSGVGYAKKLYGASPSEYSSNYPPTYYAIDANCDVIDIPLNISYTFAQGKKSSWSATAGASSYLMLKEKYEYHYPNNVKYTREYDNQNHHYFSVINLGVTWEKQTRSRLSWGLQPYVKIPVNGVGQGSVRVYSAGVTVQAILGKKKD</sequence>
<feature type="compositionally biased region" description="Low complexity" evidence="1">
    <location>
        <begin position="147"/>
        <end position="161"/>
    </location>
</feature>
<keyword evidence="2" id="KW-1133">Transmembrane helix</keyword>
<evidence type="ECO:0000313" key="4">
    <source>
        <dbReference type="EMBL" id="RPD38372.1"/>
    </source>
</evidence>
<evidence type="ECO:0000256" key="1">
    <source>
        <dbReference type="SAM" id="MobiDB-lite"/>
    </source>
</evidence>
<accession>A0A3N4M5A5</accession>
<feature type="domain" description="Outer membrane protein beta-barrel" evidence="3">
    <location>
        <begin position="280"/>
        <end position="403"/>
    </location>
</feature>
<gene>
    <name evidence="4" type="ORF">EG028_24165</name>
</gene>
<proteinExistence type="predicted"/>
<dbReference type="AlphaFoldDB" id="A0A3N4M5A5"/>
<dbReference type="InterPro" id="IPR025665">
    <property type="entry name" value="Beta-barrel_OMP_2"/>
</dbReference>
<dbReference type="Pfam" id="PF13568">
    <property type="entry name" value="OMP_b-brl_2"/>
    <property type="match status" value="1"/>
</dbReference>
<protein>
    <recommendedName>
        <fullName evidence="3">Outer membrane protein beta-barrel domain-containing protein</fullName>
    </recommendedName>
</protein>
<feature type="compositionally biased region" description="Polar residues" evidence="1">
    <location>
        <begin position="71"/>
        <end position="82"/>
    </location>
</feature>
<evidence type="ECO:0000313" key="5">
    <source>
        <dbReference type="Proteomes" id="UP000279089"/>
    </source>
</evidence>
<keyword evidence="5" id="KW-1185">Reference proteome</keyword>
<dbReference type="EMBL" id="RMBX01000015">
    <property type="protein sequence ID" value="RPD38372.1"/>
    <property type="molecule type" value="Genomic_DNA"/>
</dbReference>
<dbReference type="Proteomes" id="UP000279089">
    <property type="component" value="Unassembled WGS sequence"/>
</dbReference>
<name>A0A3N4M5A5_9BACT</name>
<feature type="transmembrane region" description="Helical" evidence="2">
    <location>
        <begin position="41"/>
        <end position="61"/>
    </location>
</feature>
<feature type="compositionally biased region" description="Polar residues" evidence="1">
    <location>
        <begin position="226"/>
        <end position="246"/>
    </location>
</feature>
<keyword evidence="2" id="KW-0472">Membrane</keyword>
<evidence type="ECO:0000259" key="3">
    <source>
        <dbReference type="Pfam" id="PF13568"/>
    </source>
</evidence>
<feature type="compositionally biased region" description="Polar residues" evidence="1">
    <location>
        <begin position="120"/>
        <end position="146"/>
    </location>
</feature>
<organism evidence="4 5">
    <name type="scientific">Chitinophaga barathri</name>
    <dbReference type="NCBI Taxonomy" id="1647451"/>
    <lineage>
        <taxon>Bacteria</taxon>
        <taxon>Pseudomonadati</taxon>
        <taxon>Bacteroidota</taxon>
        <taxon>Chitinophagia</taxon>
        <taxon>Chitinophagales</taxon>
        <taxon>Chitinophagaceae</taxon>
        <taxon>Chitinophaga</taxon>
    </lineage>
</organism>
<keyword evidence="2" id="KW-0812">Transmembrane</keyword>
<dbReference type="RefSeq" id="WP_120518868.1">
    <property type="nucleotide sequence ID" value="NZ_QXZY01000015.1"/>
</dbReference>
<feature type="compositionally biased region" description="Polar residues" evidence="1">
    <location>
        <begin position="176"/>
        <end position="217"/>
    </location>
</feature>
<comment type="caution">
    <text evidence="4">The sequence shown here is derived from an EMBL/GenBank/DDBJ whole genome shotgun (WGS) entry which is preliminary data.</text>
</comment>